<accession>A0A562QIB6</accession>
<proteinExistence type="predicted"/>
<name>A0A562QIB6_9PSED</name>
<keyword evidence="2" id="KW-1185">Reference proteome</keyword>
<evidence type="ECO:0000313" key="2">
    <source>
        <dbReference type="Proteomes" id="UP000316905"/>
    </source>
</evidence>
<dbReference type="OrthoDB" id="7027058at2"/>
<comment type="caution">
    <text evidence="1">The sequence shown here is derived from an EMBL/GenBank/DDBJ whole genome shotgun (WGS) entry which is preliminary data.</text>
</comment>
<dbReference type="Proteomes" id="UP000316905">
    <property type="component" value="Unassembled WGS sequence"/>
</dbReference>
<evidence type="ECO:0000313" key="1">
    <source>
        <dbReference type="EMBL" id="TWI56481.1"/>
    </source>
</evidence>
<sequence>MTEKELIAIVTRAIESGDLPDFTPSLTGALLFETLIEEWDNLGEESRGNLLLVLSLLAKELSAEAKAERETQRILNRLRKGR</sequence>
<reference evidence="1 2" key="1">
    <citation type="journal article" date="2015" name="Stand. Genomic Sci.">
        <title>Genomic Encyclopedia of Bacterial and Archaeal Type Strains, Phase III: the genomes of soil and plant-associated and newly described type strains.</title>
        <authorList>
            <person name="Whitman W.B."/>
            <person name="Woyke T."/>
            <person name="Klenk H.P."/>
            <person name="Zhou Y."/>
            <person name="Lilburn T.G."/>
            <person name="Beck B.J."/>
            <person name="De Vos P."/>
            <person name="Vandamme P."/>
            <person name="Eisen J.A."/>
            <person name="Garrity G."/>
            <person name="Hugenholtz P."/>
            <person name="Kyrpides N.C."/>
        </authorList>
    </citation>
    <scope>NUCLEOTIDE SEQUENCE [LARGE SCALE GENOMIC DNA]</scope>
    <source>
        <strain evidence="1 2">CGMCC 1.6858</strain>
    </source>
</reference>
<organism evidence="1 2">
    <name type="scientific">Pseudomonas duriflava</name>
    <dbReference type="NCBI Taxonomy" id="459528"/>
    <lineage>
        <taxon>Bacteria</taxon>
        <taxon>Pseudomonadati</taxon>
        <taxon>Pseudomonadota</taxon>
        <taxon>Gammaproteobacteria</taxon>
        <taxon>Pseudomonadales</taxon>
        <taxon>Pseudomonadaceae</taxon>
        <taxon>Pseudomonas</taxon>
    </lineage>
</organism>
<gene>
    <name evidence="1" type="ORF">IQ22_00930</name>
</gene>
<dbReference type="EMBL" id="VLKY01000003">
    <property type="protein sequence ID" value="TWI56481.1"/>
    <property type="molecule type" value="Genomic_DNA"/>
</dbReference>
<dbReference type="AlphaFoldDB" id="A0A562QIB6"/>
<dbReference type="RefSeq" id="WP_145138792.1">
    <property type="nucleotide sequence ID" value="NZ_VLKY01000003.1"/>
</dbReference>
<protein>
    <submittedName>
        <fullName evidence="1">Uncharacterized protein</fullName>
    </submittedName>
</protein>